<sequence>MKYSFVQLMDLPVEILMIIFKKLNNDEVLYSLKNINMQLDQIIDDPIFTNEISLIKYNSLADLTSALPDIVLDRFYFQILPKICHKIKCFTLETLSIERILLAAKYCNLYQLNIFCMNEEIDIQLFTEKSRLLHIFQKQIVTLCVSGRRVLSDRYSEMYTLANIFSNILLNFINLLHLKFYSLYDYNAAYLSFVNQSPMFFSSTLVGLHINVYNFNDCLYLLDGRLHQLHTLFVKVFHILSLFHSPDITEEKLLNLKCFSLICFNDSDIYDEAIVPHLHRMINLEKLLLYLVIMCNRTFIDGNDLKKNIINHLPLLRQFIFNIHSKLSFDNEMHFLSNKDIQDTFTDFKDYEVISSVDYFPNDGSSQSHIYTYPYTLRHYNNITNNFPRRLFNYVQVVTLFDERSFEHEFFMRLVQAFPCLKDLTITNSEPQKHKQYSNSNDENQDFSMIEYPHLIYLNLFEIHDDYAEQFLLDTKTCFLNNIRLSIDDDVIQRVTQNFTRDATRNNYSKVKTLYRYQSVDLSKYC</sequence>
<gene>
    <name evidence="3" type="ORF">JXQ802_LOCUS47733</name>
    <name evidence="2" type="ORF">PYM288_LOCUS31816</name>
</gene>
<dbReference type="AlphaFoldDB" id="A0A816AK24"/>
<organism evidence="3 4">
    <name type="scientific">Rotaria sordida</name>
    <dbReference type="NCBI Taxonomy" id="392033"/>
    <lineage>
        <taxon>Eukaryota</taxon>
        <taxon>Metazoa</taxon>
        <taxon>Spiralia</taxon>
        <taxon>Gnathifera</taxon>
        <taxon>Rotifera</taxon>
        <taxon>Eurotatoria</taxon>
        <taxon>Bdelloidea</taxon>
        <taxon>Philodinida</taxon>
        <taxon>Philodinidae</taxon>
        <taxon>Rotaria</taxon>
    </lineage>
</organism>
<protein>
    <recommendedName>
        <fullName evidence="1">F-box domain-containing protein</fullName>
    </recommendedName>
</protein>
<feature type="domain" description="F-box" evidence="1">
    <location>
        <begin position="5"/>
        <end position="52"/>
    </location>
</feature>
<evidence type="ECO:0000313" key="4">
    <source>
        <dbReference type="Proteomes" id="UP000663870"/>
    </source>
</evidence>
<reference evidence="3" key="1">
    <citation type="submission" date="2021-02" db="EMBL/GenBank/DDBJ databases">
        <authorList>
            <person name="Nowell W R."/>
        </authorList>
    </citation>
    <scope>NUCLEOTIDE SEQUENCE</scope>
</reference>
<keyword evidence="4" id="KW-1185">Reference proteome</keyword>
<dbReference type="Proteomes" id="UP000663854">
    <property type="component" value="Unassembled WGS sequence"/>
</dbReference>
<evidence type="ECO:0000313" key="2">
    <source>
        <dbReference type="EMBL" id="CAF1339498.1"/>
    </source>
</evidence>
<dbReference type="EMBL" id="CAJNOH010003522">
    <property type="protein sequence ID" value="CAF1339498.1"/>
    <property type="molecule type" value="Genomic_DNA"/>
</dbReference>
<evidence type="ECO:0000313" key="3">
    <source>
        <dbReference type="EMBL" id="CAF1595970.1"/>
    </source>
</evidence>
<name>A0A816AK24_9BILA</name>
<comment type="caution">
    <text evidence="3">The sequence shown here is derived from an EMBL/GenBank/DDBJ whole genome shotgun (WGS) entry which is preliminary data.</text>
</comment>
<proteinExistence type="predicted"/>
<evidence type="ECO:0000259" key="1">
    <source>
        <dbReference type="PROSITE" id="PS50181"/>
    </source>
</evidence>
<accession>A0A816AK24</accession>
<dbReference type="Proteomes" id="UP000663870">
    <property type="component" value="Unassembled WGS sequence"/>
</dbReference>
<dbReference type="EMBL" id="CAJNOL010004860">
    <property type="protein sequence ID" value="CAF1595970.1"/>
    <property type="molecule type" value="Genomic_DNA"/>
</dbReference>
<dbReference type="InterPro" id="IPR001810">
    <property type="entry name" value="F-box_dom"/>
</dbReference>
<dbReference type="PROSITE" id="PS50181">
    <property type="entry name" value="FBOX"/>
    <property type="match status" value="1"/>
</dbReference>